<gene>
    <name evidence="1" type="ORF">NCTC10702_00588</name>
    <name evidence="2" type="ORF">NCTC10702_03171</name>
</gene>
<reference evidence="1 3" key="1">
    <citation type="submission" date="2018-06" db="EMBL/GenBank/DDBJ databases">
        <authorList>
            <consortium name="Pathogen Informatics"/>
            <person name="Doyle S."/>
        </authorList>
    </citation>
    <scope>NUCLEOTIDE SEQUENCE [LARGE SCALE GENOMIC DNA]</scope>
    <source>
        <strain evidence="1 3">NCTC10702</strain>
    </source>
</reference>
<accession>A0A380ECI3</accession>
<name>A0A380ECI3_STAAU</name>
<protein>
    <submittedName>
        <fullName evidence="1">PVL orf 52-like protein</fullName>
    </submittedName>
</protein>
<proteinExistence type="predicted"/>
<evidence type="ECO:0000313" key="1">
    <source>
        <dbReference type="EMBL" id="SUL31752.1"/>
    </source>
</evidence>
<sequence>MKIKIEKEMNLPELIQWAWDNPKLSGNKRFYSNDVERNCFVTFHVDSILCNVTGYVSINDKFTVQEEMETMKIKVKKEMLLDELIKWARENPDLSQGKIFFSTGFSDGFVRFHPNTNKCSTSSFIPIDIPFIVDIEKEVTEETKVDRLIELFEIQEGDYNSTLYENTSIKECLYGRCVPTKAFYILNDDLTMTLIWKDGELLV</sequence>
<organism evidence="1 3">
    <name type="scientific">Staphylococcus aureus</name>
    <dbReference type="NCBI Taxonomy" id="1280"/>
    <lineage>
        <taxon>Bacteria</taxon>
        <taxon>Bacillati</taxon>
        <taxon>Bacillota</taxon>
        <taxon>Bacilli</taxon>
        <taxon>Bacillales</taxon>
        <taxon>Staphylococcaceae</taxon>
        <taxon>Staphylococcus</taxon>
    </lineage>
</organism>
<dbReference type="AlphaFoldDB" id="A0A380ECI3"/>
<evidence type="ECO:0000313" key="2">
    <source>
        <dbReference type="EMBL" id="SUL37127.1"/>
    </source>
</evidence>
<dbReference type="Proteomes" id="UP000254116">
    <property type="component" value="Unassembled WGS sequence"/>
</dbReference>
<dbReference type="EMBL" id="UHBY01000003">
    <property type="protein sequence ID" value="SUL37127.1"/>
    <property type="molecule type" value="Genomic_DNA"/>
</dbReference>
<evidence type="ECO:0000313" key="3">
    <source>
        <dbReference type="Proteomes" id="UP000254116"/>
    </source>
</evidence>
<dbReference type="EMBL" id="UHBY01000003">
    <property type="protein sequence ID" value="SUL31752.1"/>
    <property type="molecule type" value="Genomic_DNA"/>
</dbReference>